<protein>
    <submittedName>
        <fullName evidence="1">Uncharacterized protein</fullName>
    </submittedName>
</protein>
<proteinExistence type="predicted"/>
<evidence type="ECO:0000313" key="1">
    <source>
        <dbReference type="EMBL" id="GBP90618.1"/>
    </source>
</evidence>
<evidence type="ECO:0000313" key="2">
    <source>
        <dbReference type="Proteomes" id="UP000299102"/>
    </source>
</evidence>
<gene>
    <name evidence="1" type="ORF">EVAR_67365_1</name>
</gene>
<organism evidence="1 2">
    <name type="scientific">Eumeta variegata</name>
    <name type="common">Bagworm moth</name>
    <name type="synonym">Eumeta japonica</name>
    <dbReference type="NCBI Taxonomy" id="151549"/>
    <lineage>
        <taxon>Eukaryota</taxon>
        <taxon>Metazoa</taxon>
        <taxon>Ecdysozoa</taxon>
        <taxon>Arthropoda</taxon>
        <taxon>Hexapoda</taxon>
        <taxon>Insecta</taxon>
        <taxon>Pterygota</taxon>
        <taxon>Neoptera</taxon>
        <taxon>Endopterygota</taxon>
        <taxon>Lepidoptera</taxon>
        <taxon>Glossata</taxon>
        <taxon>Ditrysia</taxon>
        <taxon>Tineoidea</taxon>
        <taxon>Psychidae</taxon>
        <taxon>Oiketicinae</taxon>
        <taxon>Eumeta</taxon>
    </lineage>
</organism>
<dbReference type="Proteomes" id="UP000299102">
    <property type="component" value="Unassembled WGS sequence"/>
</dbReference>
<accession>A0A4C1ZSC4</accession>
<dbReference type="AlphaFoldDB" id="A0A4C1ZSC4"/>
<sequence length="100" mass="11127">MLKRASHFQLDCGRAMLGSSGLQHENGSTRCVKYHTLIEYRREATAYSLRFIQCARDSISFSINCSVVTSRPAAFDRAARPPPGTFITEASILCDRLTPT</sequence>
<comment type="caution">
    <text evidence="1">The sequence shown here is derived from an EMBL/GenBank/DDBJ whole genome shotgun (WGS) entry which is preliminary data.</text>
</comment>
<dbReference type="EMBL" id="BGZK01002098">
    <property type="protein sequence ID" value="GBP90618.1"/>
    <property type="molecule type" value="Genomic_DNA"/>
</dbReference>
<keyword evidence="2" id="KW-1185">Reference proteome</keyword>
<name>A0A4C1ZSC4_EUMVA</name>
<reference evidence="1 2" key="1">
    <citation type="journal article" date="2019" name="Commun. Biol.">
        <title>The bagworm genome reveals a unique fibroin gene that provides high tensile strength.</title>
        <authorList>
            <person name="Kono N."/>
            <person name="Nakamura H."/>
            <person name="Ohtoshi R."/>
            <person name="Tomita M."/>
            <person name="Numata K."/>
            <person name="Arakawa K."/>
        </authorList>
    </citation>
    <scope>NUCLEOTIDE SEQUENCE [LARGE SCALE GENOMIC DNA]</scope>
</reference>